<dbReference type="PANTHER" id="PTHR33067:SF9">
    <property type="entry name" value="RNA-DIRECTED DNA POLYMERASE"/>
    <property type="match status" value="1"/>
</dbReference>
<feature type="compositionally biased region" description="Basic and acidic residues" evidence="1">
    <location>
        <begin position="371"/>
        <end position="380"/>
    </location>
</feature>
<gene>
    <name evidence="3" type="ORF">Tci_014300</name>
</gene>
<feature type="region of interest" description="Disordered" evidence="1">
    <location>
        <begin position="357"/>
        <end position="395"/>
    </location>
</feature>
<dbReference type="PANTHER" id="PTHR33067">
    <property type="entry name" value="RNA-DIRECTED DNA POLYMERASE-RELATED"/>
    <property type="match status" value="1"/>
</dbReference>
<reference evidence="3" key="1">
    <citation type="journal article" date="2019" name="Sci. Rep.">
        <title>Draft genome of Tanacetum cinerariifolium, the natural source of mosquito coil.</title>
        <authorList>
            <person name="Yamashiro T."/>
            <person name="Shiraishi A."/>
            <person name="Satake H."/>
            <person name="Nakayama K."/>
        </authorList>
    </citation>
    <scope>NUCLEOTIDE SEQUENCE</scope>
</reference>
<evidence type="ECO:0000256" key="1">
    <source>
        <dbReference type="SAM" id="MobiDB-lite"/>
    </source>
</evidence>
<dbReference type="Gene3D" id="2.40.70.10">
    <property type="entry name" value="Acid Proteases"/>
    <property type="match status" value="1"/>
</dbReference>
<dbReference type="InterPro" id="IPR021109">
    <property type="entry name" value="Peptidase_aspartic_dom_sf"/>
</dbReference>
<comment type="caution">
    <text evidence="3">The sequence shown here is derived from an EMBL/GenBank/DDBJ whole genome shotgun (WGS) entry which is preliminary data.</text>
</comment>
<evidence type="ECO:0000313" key="3">
    <source>
        <dbReference type="EMBL" id="GEU42322.1"/>
    </source>
</evidence>
<dbReference type="EMBL" id="BKCJ010001554">
    <property type="protein sequence ID" value="GEU42322.1"/>
    <property type="molecule type" value="Genomic_DNA"/>
</dbReference>
<feature type="domain" description="Reverse transcriptase Ty1/copia-type" evidence="2">
    <location>
        <begin position="699"/>
        <end position="757"/>
    </location>
</feature>
<dbReference type="InterPro" id="IPR013103">
    <property type="entry name" value="RVT_2"/>
</dbReference>
<feature type="region of interest" description="Disordered" evidence="1">
    <location>
        <begin position="615"/>
        <end position="647"/>
    </location>
</feature>
<sequence length="867" mass="97570">MAAGDSDDALVCCVKNTVEDRIIYYGASFHATYCKEELERFKLLFDKTLKDDKYIPSLKRRLISVRQLDEEGYHDWWFEEAEEGFLHTVRKDKETAEVGASSYRRLWPLHLLHQSEDLATMILLSKAATRVVVGNNANLQVKCLKSDNSGEYSREHEASCRGSEDVMGRFSKRCLQRSHEMYIQLLGYEESPGYLKQKYYICRLDLWSQSATYSSSLKKPIQKSQVVLVDIPENLVKNDSIVSEHGLSSEITQSPASQAENPPFTSGSMLEVILFYNGLDVPTRQILDSKGAIPSKTTADAKIAIQEMDEYSQKWHNGTSLKTKSTKTSDGLADIQAQLNSLGREIKKVNEKVAAGPGFYKRNNGNSSYPPRRETMEESPSKFMVESANRHEENSTIIKEIQASTDAAIRNQGESIKTLELQIGQMSKVLQERGFGCLPSFTETNLKDQVKSISTATADLSDIRRMETNPYAVSVPQHIYTFSEIVPFPRRLYNYYCDDPMKAHEVKILDAIDHNLPQKKDPGSFTLPCFINNVCFDKVFIDLGASVSVMPFSTYINLGLGGLSHTRLTIELADRTIKQPRGKLHNAMGIFCSSCILLLSQLYVMSKEEKFKGKISRTNDDTEHGQHINPPRKEASRLHEYDSSKESRAPVRYSPLANYLLLTENGKPESYSEALSSKESVQWKKAIIEEMVSLEKNQTLVLSIIASEDLHLEQLDVKTAFLHGDLDEDIYMTQPEGFQSAGKKENLVCKLMKACSDMAEFNKPKWLLPLVFEMKDRCSEKQAKLVRILISEGSLSLLKILGTKCLVEMFTILVMKEKLKFCAALTSLRSMSIVEGNVVRSLQRLLEMESSEVISPDACGAGGSTPS</sequence>
<proteinExistence type="predicted"/>
<protein>
    <recommendedName>
        <fullName evidence="2">Reverse transcriptase Ty1/copia-type domain-containing protein</fullName>
    </recommendedName>
</protein>
<organism evidence="3">
    <name type="scientific">Tanacetum cinerariifolium</name>
    <name type="common">Dalmatian daisy</name>
    <name type="synonym">Chrysanthemum cinerariifolium</name>
    <dbReference type="NCBI Taxonomy" id="118510"/>
    <lineage>
        <taxon>Eukaryota</taxon>
        <taxon>Viridiplantae</taxon>
        <taxon>Streptophyta</taxon>
        <taxon>Embryophyta</taxon>
        <taxon>Tracheophyta</taxon>
        <taxon>Spermatophyta</taxon>
        <taxon>Magnoliopsida</taxon>
        <taxon>eudicotyledons</taxon>
        <taxon>Gunneridae</taxon>
        <taxon>Pentapetalae</taxon>
        <taxon>asterids</taxon>
        <taxon>campanulids</taxon>
        <taxon>Asterales</taxon>
        <taxon>Asteraceae</taxon>
        <taxon>Asteroideae</taxon>
        <taxon>Anthemideae</taxon>
        <taxon>Anthemidinae</taxon>
        <taxon>Tanacetum</taxon>
    </lineage>
</organism>
<name>A0A6L2K0L9_TANCI</name>
<evidence type="ECO:0000259" key="2">
    <source>
        <dbReference type="Pfam" id="PF07727"/>
    </source>
</evidence>
<accession>A0A6L2K0L9</accession>
<dbReference type="Pfam" id="PF07727">
    <property type="entry name" value="RVT_2"/>
    <property type="match status" value="1"/>
</dbReference>
<dbReference type="AlphaFoldDB" id="A0A6L2K0L9"/>